<evidence type="ECO:0000313" key="4">
    <source>
        <dbReference type="Proteomes" id="UP000199289"/>
    </source>
</evidence>
<keyword evidence="5" id="KW-1185">Reference proteome</keyword>
<dbReference type="AlphaFoldDB" id="A0A1H0Y5G9"/>
<feature type="compositionally biased region" description="Basic and acidic residues" evidence="1">
    <location>
        <begin position="175"/>
        <end position="192"/>
    </location>
</feature>
<dbReference type="EMBL" id="QQST01000001">
    <property type="protein sequence ID" value="RDI72279.1"/>
    <property type="molecule type" value="Genomic_DNA"/>
</dbReference>
<dbReference type="InterPro" id="IPR010995">
    <property type="entry name" value="DNA_repair_Rad51/TF_NusA_a-hlx"/>
</dbReference>
<dbReference type="Proteomes" id="UP000255421">
    <property type="component" value="Unassembled WGS sequence"/>
</dbReference>
<evidence type="ECO:0000313" key="2">
    <source>
        <dbReference type="EMBL" id="RDI72279.1"/>
    </source>
</evidence>
<protein>
    <submittedName>
        <fullName evidence="3">Helix-hairpin-helix domain-containing protein</fullName>
    </submittedName>
</protein>
<feature type="compositionally biased region" description="Low complexity" evidence="1">
    <location>
        <begin position="208"/>
        <end position="220"/>
    </location>
</feature>
<dbReference type="OrthoDB" id="202878at2157"/>
<proteinExistence type="predicted"/>
<gene>
    <name evidence="2" type="ORF">DWB78_11475</name>
    <name evidence="3" type="ORF">SAMN05216278_0407</name>
</gene>
<dbReference type="EMBL" id="FNKQ01000001">
    <property type="protein sequence ID" value="SDQ10226.1"/>
    <property type="molecule type" value="Genomic_DNA"/>
</dbReference>
<feature type="compositionally biased region" description="Low complexity" evidence="1">
    <location>
        <begin position="281"/>
        <end position="293"/>
    </location>
</feature>
<reference evidence="3" key="1">
    <citation type="submission" date="2016-10" db="EMBL/GenBank/DDBJ databases">
        <authorList>
            <person name="de Groot N.N."/>
        </authorList>
    </citation>
    <scope>NUCLEOTIDE SEQUENCE [LARGE SCALE GENOMIC DNA]</scope>
    <source>
        <strain evidence="3">CGMCC 1.12397</strain>
    </source>
</reference>
<dbReference type="Gene3D" id="1.10.150.20">
    <property type="entry name" value="5' to 3' exonuclease, C-terminal subdomain"/>
    <property type="match status" value="1"/>
</dbReference>
<dbReference type="Proteomes" id="UP000199289">
    <property type="component" value="Unassembled WGS sequence"/>
</dbReference>
<reference evidence="2 5" key="3">
    <citation type="submission" date="2018-07" db="EMBL/GenBank/DDBJ databases">
        <title>Genome sequence of extremly halophilic archaeon Halopelagius longus strain BC12-B1.</title>
        <authorList>
            <person name="Zhang X."/>
        </authorList>
    </citation>
    <scope>NUCLEOTIDE SEQUENCE [LARGE SCALE GENOMIC DNA]</scope>
    <source>
        <strain evidence="2 5">BC12-B1</strain>
    </source>
</reference>
<feature type="compositionally biased region" description="Acidic residues" evidence="1">
    <location>
        <begin position="78"/>
        <end position="129"/>
    </location>
</feature>
<dbReference type="Pfam" id="PF14520">
    <property type="entry name" value="HHH_5"/>
    <property type="match status" value="1"/>
</dbReference>
<accession>A0A1H0Y5G9</accession>
<dbReference type="GO" id="GO:0000166">
    <property type="term" value="F:nucleotide binding"/>
    <property type="evidence" value="ECO:0007669"/>
    <property type="project" value="InterPro"/>
</dbReference>
<feature type="compositionally biased region" description="Acidic residues" evidence="1">
    <location>
        <begin position="138"/>
        <end position="155"/>
    </location>
</feature>
<evidence type="ECO:0000313" key="3">
    <source>
        <dbReference type="EMBL" id="SDQ10226.1"/>
    </source>
</evidence>
<organism evidence="3 4">
    <name type="scientific">Halopelagius longus</name>
    <dbReference type="NCBI Taxonomy" id="1236180"/>
    <lineage>
        <taxon>Archaea</taxon>
        <taxon>Methanobacteriati</taxon>
        <taxon>Methanobacteriota</taxon>
        <taxon>Stenosarchaea group</taxon>
        <taxon>Halobacteria</taxon>
        <taxon>Halobacteriales</taxon>
        <taxon>Haloferacaceae</taxon>
    </lineage>
</organism>
<feature type="region of interest" description="Disordered" evidence="1">
    <location>
        <begin position="260"/>
        <end position="303"/>
    </location>
</feature>
<evidence type="ECO:0000256" key="1">
    <source>
        <dbReference type="SAM" id="MobiDB-lite"/>
    </source>
</evidence>
<reference evidence="4" key="2">
    <citation type="submission" date="2016-10" db="EMBL/GenBank/DDBJ databases">
        <authorList>
            <person name="Varghese N."/>
            <person name="Submissions S."/>
        </authorList>
    </citation>
    <scope>NUCLEOTIDE SEQUENCE [LARGE SCALE GENOMIC DNA]</scope>
    <source>
        <strain evidence="4">CGMCC 1.12397</strain>
    </source>
</reference>
<sequence>MSSETDDSTEGAQRLLVHLANGPTVACGNFKAIEEGVLLFEDAERERVIGFVPYGELRFVLPSDADVRPAATNAAAGDESEPGGGDEPEIEVETEVEVEAGDGVEVDVEAETELEREGDDELEVESEVEVEARRTGEGEAETEEAESESDAEAERDDGPATAQFDSGADEGTDDVEVRGAEEAAEAEAHEPDPATESGETGREEPEATSEAASPSQATVESESDASESAGDPTEVGGIGEAYGADLRDAGIDSLAALADASAEDVADAADVSPERAEQWIADAAEATNENAADGESDGTGAEA</sequence>
<feature type="region of interest" description="Disordered" evidence="1">
    <location>
        <begin position="70"/>
        <end position="241"/>
    </location>
</feature>
<dbReference type="SUPFAM" id="SSF47794">
    <property type="entry name" value="Rad51 N-terminal domain-like"/>
    <property type="match status" value="1"/>
</dbReference>
<name>A0A1H0Y5G9_9EURY</name>
<evidence type="ECO:0000313" key="5">
    <source>
        <dbReference type="Proteomes" id="UP000255421"/>
    </source>
</evidence>
<dbReference type="RefSeq" id="WP_092532141.1">
    <property type="nucleotide sequence ID" value="NZ_FNKQ01000001.1"/>
</dbReference>